<proteinExistence type="predicted"/>
<keyword evidence="2" id="KW-1185">Reference proteome</keyword>
<name>A0ACC5PJ85_ENTAG</name>
<reference evidence="1 2" key="1">
    <citation type="journal article" date="2020" name="FEMS Microbiol. Ecol.">
        <title>Temporal dynamics of bacterial communities during seed development and maturation.</title>
        <authorList>
            <person name="Chesneau G."/>
            <person name="Torres-Cortes G."/>
            <person name="Briand M."/>
            <person name="Darrasse A."/>
            <person name="Preveaux A."/>
            <person name="Marais C."/>
            <person name="Jacques M.A."/>
            <person name="Shade A."/>
            <person name="Barret M."/>
        </authorList>
    </citation>
    <scope>NUCLEOTIDE SEQUENCE [LARGE SCALE GENOMIC DNA]</scope>
    <source>
        <strain evidence="1 2">CFBP13709</strain>
    </source>
</reference>
<accession>A0ACC5PJ85</accession>
<sequence length="360" mass="41397">MIGTLHFSPDRVSPPGDTIIDLMDEHGLTDVELSKKIGLSISKGQQLLRGDMQLNECMALRLQDIFDVSVNFWLKREGVYRKHIEHLNSVNKEWLDSLPVKDMINFGWIPKASTRELKFKYCMDFFGINSVNDFTRKINNDAPLVAFRKSLSLKTVPMADLTWIIKAKELSENYTCNKWDKGKLKSLIPDIRQFSNEPDVRKFIPQLKEIFAQTGVSFIVLPTPSGCRASGATCFFKPDRATLIVSFRHLTDDHFWFTLFHEIGHLILHDAIDIRVEGEKEISSKEELEADQFAVDALIPKAFQKEIKKYRAKDWKDIVRTAKKIGVSKGIVLGHLQHIGNIPYSHLNRLKVRYKKDDII</sequence>
<comment type="caution">
    <text evidence="1">The sequence shown here is derived from an EMBL/GenBank/DDBJ whole genome shotgun (WGS) entry which is preliminary data.</text>
</comment>
<organism evidence="1 2">
    <name type="scientific">Enterobacter agglomerans</name>
    <name type="common">Erwinia herbicola</name>
    <name type="synonym">Pantoea agglomerans</name>
    <dbReference type="NCBI Taxonomy" id="549"/>
    <lineage>
        <taxon>Bacteria</taxon>
        <taxon>Pseudomonadati</taxon>
        <taxon>Pseudomonadota</taxon>
        <taxon>Gammaproteobacteria</taxon>
        <taxon>Enterobacterales</taxon>
        <taxon>Erwiniaceae</taxon>
        <taxon>Pantoea</taxon>
        <taxon>Pantoea agglomerans group</taxon>
    </lineage>
</organism>
<evidence type="ECO:0000313" key="2">
    <source>
        <dbReference type="Proteomes" id="UP000610459"/>
    </source>
</evidence>
<gene>
    <name evidence="1" type="ORF">IFT41_02950</name>
</gene>
<protein>
    <submittedName>
        <fullName evidence="1">ImmA/IrrE family metallo-endopeptidase</fullName>
    </submittedName>
</protein>
<dbReference type="EMBL" id="JACYNR010000002">
    <property type="protein sequence ID" value="MBD8125078.1"/>
    <property type="molecule type" value="Genomic_DNA"/>
</dbReference>
<dbReference type="Proteomes" id="UP000610459">
    <property type="component" value="Unassembled WGS sequence"/>
</dbReference>
<evidence type="ECO:0000313" key="1">
    <source>
        <dbReference type="EMBL" id="MBD8125078.1"/>
    </source>
</evidence>